<dbReference type="InterPro" id="IPR004640">
    <property type="entry name" value="HscB"/>
</dbReference>
<feature type="compositionally biased region" description="Low complexity" evidence="3">
    <location>
        <begin position="550"/>
        <end position="562"/>
    </location>
</feature>
<dbReference type="GO" id="GO:0051259">
    <property type="term" value="P:protein complex oligomerization"/>
    <property type="evidence" value="ECO:0007669"/>
    <property type="project" value="InterPro"/>
</dbReference>
<evidence type="ECO:0000313" key="6">
    <source>
        <dbReference type="Proteomes" id="UP001152561"/>
    </source>
</evidence>
<gene>
    <name evidence="5" type="ORF">K7X08_025971</name>
</gene>
<dbReference type="Gene3D" id="3.30.530.20">
    <property type="match status" value="1"/>
</dbReference>
<dbReference type="GO" id="GO:0001671">
    <property type="term" value="F:ATPase activator activity"/>
    <property type="evidence" value="ECO:0007669"/>
    <property type="project" value="InterPro"/>
</dbReference>
<evidence type="ECO:0000313" key="5">
    <source>
        <dbReference type="EMBL" id="KAJ8574166.1"/>
    </source>
</evidence>
<evidence type="ECO:0000256" key="3">
    <source>
        <dbReference type="SAM" id="MobiDB-lite"/>
    </source>
</evidence>
<feature type="compositionally biased region" description="Basic and acidic residues" evidence="3">
    <location>
        <begin position="514"/>
        <end position="525"/>
    </location>
</feature>
<feature type="region of interest" description="Disordered" evidence="3">
    <location>
        <begin position="504"/>
        <end position="565"/>
    </location>
</feature>
<dbReference type="Pfam" id="PF07743">
    <property type="entry name" value="HSCB_C"/>
    <property type="match status" value="1"/>
</dbReference>
<dbReference type="PANTHER" id="PTHR34560:SF5">
    <property type="entry name" value="PYL-LIKE-1"/>
    <property type="match status" value="1"/>
</dbReference>
<dbReference type="Gene3D" id="1.10.287.110">
    <property type="entry name" value="DnaJ domain"/>
    <property type="match status" value="1"/>
</dbReference>
<dbReference type="PROSITE" id="PS50076">
    <property type="entry name" value="DNAJ_2"/>
    <property type="match status" value="1"/>
</dbReference>
<accession>A0A9Q1N385</accession>
<comment type="caution">
    <text evidence="5">The sequence shown here is derived from an EMBL/GenBank/DDBJ whole genome shotgun (WGS) entry which is preliminary data.</text>
</comment>
<dbReference type="CDD" id="cd06257">
    <property type="entry name" value="DnaJ"/>
    <property type="match status" value="1"/>
</dbReference>
<dbReference type="PANTHER" id="PTHR34560">
    <property type="entry name" value="POLYKETIDE CYCLASE/DEHYDRASE/LIPID TRANSPORT SUPERFAMILY PROTEIN"/>
    <property type="match status" value="1"/>
</dbReference>
<dbReference type="SUPFAM" id="SSF46565">
    <property type="entry name" value="Chaperone J-domain"/>
    <property type="match status" value="1"/>
</dbReference>
<feature type="compositionally biased region" description="Basic and acidic residues" evidence="3">
    <location>
        <begin position="533"/>
        <end position="549"/>
    </location>
</feature>
<dbReference type="SUPFAM" id="SSF55961">
    <property type="entry name" value="Bet v1-like"/>
    <property type="match status" value="1"/>
</dbReference>
<keyword evidence="2" id="KW-0143">Chaperone</keyword>
<dbReference type="Proteomes" id="UP001152561">
    <property type="component" value="Unassembled WGS sequence"/>
</dbReference>
<organism evidence="5 6">
    <name type="scientific">Anisodus acutangulus</name>
    <dbReference type="NCBI Taxonomy" id="402998"/>
    <lineage>
        <taxon>Eukaryota</taxon>
        <taxon>Viridiplantae</taxon>
        <taxon>Streptophyta</taxon>
        <taxon>Embryophyta</taxon>
        <taxon>Tracheophyta</taxon>
        <taxon>Spermatophyta</taxon>
        <taxon>Magnoliopsida</taxon>
        <taxon>eudicotyledons</taxon>
        <taxon>Gunneridae</taxon>
        <taxon>Pentapetalae</taxon>
        <taxon>asterids</taxon>
        <taxon>lamiids</taxon>
        <taxon>Solanales</taxon>
        <taxon>Solanaceae</taxon>
        <taxon>Solanoideae</taxon>
        <taxon>Hyoscyameae</taxon>
        <taxon>Anisodus</taxon>
    </lineage>
</organism>
<dbReference type="EMBL" id="JAJAGQ010000001">
    <property type="protein sequence ID" value="KAJ8574166.1"/>
    <property type="molecule type" value="Genomic_DNA"/>
</dbReference>
<evidence type="ECO:0000259" key="4">
    <source>
        <dbReference type="PROSITE" id="PS50076"/>
    </source>
</evidence>
<keyword evidence="6" id="KW-1185">Reference proteome</keyword>
<evidence type="ECO:0000256" key="2">
    <source>
        <dbReference type="ARBA" id="ARBA00023186"/>
    </source>
</evidence>
<feature type="domain" description="J" evidence="4">
    <location>
        <begin position="619"/>
        <end position="691"/>
    </location>
</feature>
<dbReference type="InterPro" id="IPR036386">
    <property type="entry name" value="HscB_C_sf"/>
</dbReference>
<dbReference type="GO" id="GO:0051087">
    <property type="term" value="F:protein-folding chaperone binding"/>
    <property type="evidence" value="ECO:0007669"/>
    <property type="project" value="InterPro"/>
</dbReference>
<reference evidence="6" key="1">
    <citation type="journal article" date="2023" name="Proc. Natl. Acad. Sci. U.S.A.">
        <title>Genomic and structural basis for evolution of tropane alkaloid biosynthesis.</title>
        <authorList>
            <person name="Wanga Y.-J."/>
            <person name="Taina T."/>
            <person name="Yua J.-Y."/>
            <person name="Lia J."/>
            <person name="Xua B."/>
            <person name="Chenc J."/>
            <person name="D'Auriad J.C."/>
            <person name="Huanga J.-P."/>
            <person name="Huanga S.-X."/>
        </authorList>
    </citation>
    <scope>NUCLEOTIDE SEQUENCE [LARGE SCALE GENOMIC DNA]</scope>
    <source>
        <strain evidence="6">cv. KIB-2019</strain>
    </source>
</reference>
<protein>
    <recommendedName>
        <fullName evidence="4">J domain-containing protein</fullName>
    </recommendedName>
</protein>
<sequence length="770" mass="86797">MKDTGNISQYQDKLDQTLLSHDLVNNDLLKNLVKNQLLRSSECDLPECSDNLVERRTKEVANFLSMLRSTSVTDSEKSKSSEAAHGVWKVKQDTEEYRVMYREGPEGTPFHTLLVEGYVDGPSDVCLCISWGAEFYKKWWPQTTIPTFKIVASECVQKVREGEQICLVRMKLSWPLSAREALVHFFVFEYVQDGLIVVLLNSISDIDSVDRSTHGYSKDGIPLPQDVVRIDVVGGFAIQKVTDNRSYFRTIANMDIKLDLIPPSFINFVSRQLVGAGFKLYKKEVSSVTKGDEDFSDALKDPLYARIRKALYSDNMANGNAALELLDLKKYVCQLDEEKINGNGALELKELKEETDVSLDERTENGALELQDPIKDSYVHPDQVTRTNIEDKIPEQKVHADNGLISLSPQDDFVAKDNKVQSEIEEINEDTSEVIESLDANEMKVCNSPANQLVVVDVPANNKKVVISSEVRQALGTLEKAISIIKDFGYNLEIRSISSNATVKSVGVEEDGEKESKSSETDRIRGSGGARTESPKKELSETTAYEHRNSSVSHGSRRTSSSLCTREANHNKKIAPASLDDYVEISVNPQHAAKSVNFINFSKNPNDCGSVQPVDQSVDYFHIFGLEKKYDIEGENLERKYKDWQRKLHPDLVHTKSQKEREYAAEQSTRVIDAYRTLTDPLSRAIYILKLEGVHVDEEEKIDDVELLTEMLEIRETVEEAADSQALKQIQGQIQGKYEQSSISFADALQSRKDCEEALVNRKHEAVVWE</sequence>
<proteinExistence type="inferred from homology"/>
<evidence type="ECO:0000256" key="1">
    <source>
        <dbReference type="ARBA" id="ARBA00010476"/>
    </source>
</evidence>
<dbReference type="GO" id="GO:0044571">
    <property type="term" value="P:[2Fe-2S] cluster assembly"/>
    <property type="evidence" value="ECO:0007669"/>
    <property type="project" value="InterPro"/>
</dbReference>
<dbReference type="OrthoDB" id="17317at2759"/>
<dbReference type="InterPro" id="IPR001623">
    <property type="entry name" value="DnaJ_domain"/>
</dbReference>
<dbReference type="InterPro" id="IPR009073">
    <property type="entry name" value="HscB_oligo_C"/>
</dbReference>
<dbReference type="InterPro" id="IPR036869">
    <property type="entry name" value="J_dom_sf"/>
</dbReference>
<name>A0A9Q1N385_9SOLA</name>
<dbReference type="NCBIfam" id="TIGR00714">
    <property type="entry name" value="hscB"/>
    <property type="match status" value="1"/>
</dbReference>
<dbReference type="SMART" id="SM00271">
    <property type="entry name" value="DnaJ"/>
    <property type="match status" value="1"/>
</dbReference>
<dbReference type="AlphaFoldDB" id="A0A9Q1N385"/>
<dbReference type="Gene3D" id="1.20.1280.20">
    <property type="entry name" value="HscB, C-terminal domain"/>
    <property type="match status" value="1"/>
</dbReference>
<comment type="similarity">
    <text evidence="1">Belongs to the HscB family.</text>
</comment>
<dbReference type="InterPro" id="IPR023393">
    <property type="entry name" value="START-like_dom_sf"/>
</dbReference>
<dbReference type="SUPFAM" id="SSF47144">
    <property type="entry name" value="HSC20 (HSCB), C-terminal oligomerisation domain"/>
    <property type="match status" value="1"/>
</dbReference>